<name>A0A918C6U5_9DEIO</name>
<dbReference type="EMBL" id="BMQL01000011">
    <property type="protein sequence ID" value="GGR09635.1"/>
    <property type="molecule type" value="Genomic_DNA"/>
</dbReference>
<organism evidence="1 2">
    <name type="scientific">Deinococcus ruber</name>
    <dbReference type="NCBI Taxonomy" id="1848197"/>
    <lineage>
        <taxon>Bacteria</taxon>
        <taxon>Thermotogati</taxon>
        <taxon>Deinococcota</taxon>
        <taxon>Deinococci</taxon>
        <taxon>Deinococcales</taxon>
        <taxon>Deinococcaceae</taxon>
        <taxon>Deinococcus</taxon>
    </lineage>
</organism>
<evidence type="ECO:0000313" key="2">
    <source>
        <dbReference type="Proteomes" id="UP000603865"/>
    </source>
</evidence>
<sequence length="112" mass="12126">MSNTHTGMPVIAVKPVARIVQQYSTLEVYALSFPAGSEGIITILSCNSEIAPTTAQVCTPWGDSSHEPDSNGTLHDLAQRLVDLHLEELQAWNALSEHELACDRDALNELGL</sequence>
<comment type="caution">
    <text evidence="1">The sequence shown here is derived from an EMBL/GenBank/DDBJ whole genome shotgun (WGS) entry which is preliminary data.</text>
</comment>
<reference evidence="1" key="1">
    <citation type="journal article" date="2014" name="Int. J. Syst. Evol. Microbiol.">
        <title>Complete genome sequence of Corynebacterium casei LMG S-19264T (=DSM 44701T), isolated from a smear-ripened cheese.</title>
        <authorList>
            <consortium name="US DOE Joint Genome Institute (JGI-PGF)"/>
            <person name="Walter F."/>
            <person name="Albersmeier A."/>
            <person name="Kalinowski J."/>
            <person name="Ruckert C."/>
        </authorList>
    </citation>
    <scope>NUCLEOTIDE SEQUENCE</scope>
    <source>
        <strain evidence="1">JCM 31311</strain>
    </source>
</reference>
<dbReference type="RefSeq" id="WP_189090471.1">
    <property type="nucleotide sequence ID" value="NZ_BMQL01000011.1"/>
</dbReference>
<keyword evidence="2" id="KW-1185">Reference proteome</keyword>
<accession>A0A918C6U5</accession>
<protein>
    <submittedName>
        <fullName evidence="1">Uncharacterized protein</fullName>
    </submittedName>
</protein>
<dbReference type="Proteomes" id="UP000603865">
    <property type="component" value="Unassembled WGS sequence"/>
</dbReference>
<dbReference type="AlphaFoldDB" id="A0A918C6U5"/>
<proteinExistence type="predicted"/>
<reference evidence="1" key="2">
    <citation type="submission" date="2020-09" db="EMBL/GenBank/DDBJ databases">
        <authorList>
            <person name="Sun Q."/>
            <person name="Ohkuma M."/>
        </authorList>
    </citation>
    <scope>NUCLEOTIDE SEQUENCE</scope>
    <source>
        <strain evidence="1">JCM 31311</strain>
    </source>
</reference>
<gene>
    <name evidence="1" type="ORF">GCM10008957_22970</name>
</gene>
<evidence type="ECO:0000313" key="1">
    <source>
        <dbReference type="EMBL" id="GGR09635.1"/>
    </source>
</evidence>